<dbReference type="RefSeq" id="WP_378311004.1">
    <property type="nucleotide sequence ID" value="NZ_JBHUKS010000028.1"/>
</dbReference>
<evidence type="ECO:0000313" key="1">
    <source>
        <dbReference type="EMBL" id="MFD2472921.1"/>
    </source>
</evidence>
<gene>
    <name evidence="1" type="primary">phnH</name>
    <name evidence="1" type="ORF">ACFSVL_36370</name>
</gene>
<reference evidence="2" key="1">
    <citation type="journal article" date="2019" name="Int. J. Syst. Evol. Microbiol.">
        <title>The Global Catalogue of Microorganisms (GCM) 10K type strain sequencing project: providing services to taxonomists for standard genome sequencing and annotation.</title>
        <authorList>
            <consortium name="The Broad Institute Genomics Platform"/>
            <consortium name="The Broad Institute Genome Sequencing Center for Infectious Disease"/>
            <person name="Wu L."/>
            <person name="Ma J."/>
        </authorList>
    </citation>
    <scope>NUCLEOTIDE SEQUENCE [LARGE SCALE GENOMIC DNA]</scope>
    <source>
        <strain evidence="2">CGMCC 4.7641</strain>
    </source>
</reference>
<dbReference type="Proteomes" id="UP001597483">
    <property type="component" value="Unassembled WGS sequence"/>
</dbReference>
<dbReference type="InterPro" id="IPR008772">
    <property type="entry name" value="Phosphonate_metab_PhnH"/>
</dbReference>
<dbReference type="NCBIfam" id="TIGR03292">
    <property type="entry name" value="PhnH_redo"/>
    <property type="match status" value="1"/>
</dbReference>
<comment type="caution">
    <text evidence="1">The sequence shown here is derived from an EMBL/GenBank/DDBJ whole genome shotgun (WGS) entry which is preliminary data.</text>
</comment>
<dbReference type="SUPFAM" id="SSF159709">
    <property type="entry name" value="PhnH-like"/>
    <property type="match status" value="1"/>
</dbReference>
<dbReference type="Pfam" id="PF05845">
    <property type="entry name" value="PhnH"/>
    <property type="match status" value="1"/>
</dbReference>
<sequence>MITLPVNESQLAFRTVLNALAHPGATYRLPDTAVPPAVLPTLALADLGTAVCVLEDGTEWAETVVSATSAPLSDLNKARLVTALRAVTVEEIAELHRGTALAPEDGALVTLAVSDLDGGPAWRLTGPGVPGETTLAPTGLPAGFVAARAELVAGFPAGVDFLLACPDGRIAGLPRTTTIEEER</sequence>
<proteinExistence type="predicted"/>
<accession>A0ABW5HJ21</accession>
<keyword evidence="1" id="KW-0456">Lyase</keyword>
<organism evidence="1 2">
    <name type="scientific">Amycolatopsis silviterrae</name>
    <dbReference type="NCBI Taxonomy" id="1656914"/>
    <lineage>
        <taxon>Bacteria</taxon>
        <taxon>Bacillati</taxon>
        <taxon>Actinomycetota</taxon>
        <taxon>Actinomycetes</taxon>
        <taxon>Pseudonocardiales</taxon>
        <taxon>Pseudonocardiaceae</taxon>
        <taxon>Amycolatopsis</taxon>
    </lineage>
</organism>
<dbReference type="Gene3D" id="3.40.50.11310">
    <property type="entry name" value="Bacterial phosphonate metabolism protein PhnH"/>
    <property type="match status" value="1"/>
</dbReference>
<dbReference type="InterPro" id="IPR038058">
    <property type="entry name" value="PhnH-like_sp"/>
</dbReference>
<dbReference type="GO" id="GO:0016829">
    <property type="term" value="F:lyase activity"/>
    <property type="evidence" value="ECO:0007669"/>
    <property type="project" value="UniProtKB-KW"/>
</dbReference>
<dbReference type="EMBL" id="JBHUKS010000028">
    <property type="protein sequence ID" value="MFD2472921.1"/>
    <property type="molecule type" value="Genomic_DNA"/>
</dbReference>
<protein>
    <submittedName>
        <fullName evidence="1">Phosphonate C-P lyase system protein PhnH</fullName>
    </submittedName>
</protein>
<name>A0ABW5HJ21_9PSEU</name>
<evidence type="ECO:0000313" key="2">
    <source>
        <dbReference type="Proteomes" id="UP001597483"/>
    </source>
</evidence>
<keyword evidence="2" id="KW-1185">Reference proteome</keyword>